<evidence type="ECO:0000313" key="1">
    <source>
        <dbReference type="Proteomes" id="UP001652625"/>
    </source>
</evidence>
<gene>
    <name evidence="2" type="primary">LOC136090315</name>
</gene>
<reference evidence="2" key="1">
    <citation type="submission" date="2025-08" db="UniProtKB">
        <authorList>
            <consortium name="RefSeq"/>
        </authorList>
    </citation>
    <scope>IDENTIFICATION</scope>
</reference>
<organism evidence="1 2">
    <name type="scientific">Hydra vulgaris</name>
    <name type="common">Hydra</name>
    <name type="synonym">Hydra attenuata</name>
    <dbReference type="NCBI Taxonomy" id="6087"/>
    <lineage>
        <taxon>Eukaryota</taxon>
        <taxon>Metazoa</taxon>
        <taxon>Cnidaria</taxon>
        <taxon>Hydrozoa</taxon>
        <taxon>Hydroidolina</taxon>
        <taxon>Anthoathecata</taxon>
        <taxon>Aplanulata</taxon>
        <taxon>Hydridae</taxon>
        <taxon>Hydra</taxon>
    </lineage>
</organism>
<sequence>MNVFNIETDIDCRENKNTGVKKVLVLAFVKNVTENHANLQIIIEKIMLNRLKFYLAADLKLLNIILGLSGHGGKYSCLYYNGEKSNLGELRTFNKLKLLYTSFAENESKKCSMQIYKNIIHPCLLDVAGDTYVLDVVPPPELHLLMKIVTEISNVLCKEPEIAVWLSNHGIIWQGYNRGGLDGRNANKIRKLLPDLEQHIFDHYPSYNPVVELLKSFSIVVDKCFGMKLHEGYADAIAMYVKKLKVN</sequence>
<evidence type="ECO:0000313" key="2">
    <source>
        <dbReference type="RefSeq" id="XP_065672824.1"/>
    </source>
</evidence>
<proteinExistence type="predicted"/>
<dbReference type="GeneID" id="136090315"/>
<dbReference type="Proteomes" id="UP001652625">
    <property type="component" value="Chromosome 13"/>
</dbReference>
<keyword evidence="1" id="KW-1185">Reference proteome</keyword>
<name>A0ABM4DEJ2_HYDVU</name>
<dbReference type="RefSeq" id="XP_065672824.1">
    <property type="nucleotide sequence ID" value="XM_065816752.1"/>
</dbReference>
<protein>
    <submittedName>
        <fullName evidence="2">Uncharacterized protein LOC136090315 isoform X1</fullName>
    </submittedName>
</protein>
<accession>A0ABM4DEJ2</accession>